<evidence type="ECO:0000256" key="2">
    <source>
        <dbReference type="ARBA" id="ARBA00022692"/>
    </source>
</evidence>
<feature type="transmembrane region" description="Helical" evidence="5">
    <location>
        <begin position="20"/>
        <end position="38"/>
    </location>
</feature>
<dbReference type="GO" id="GO:0071555">
    <property type="term" value="P:cell wall organization"/>
    <property type="evidence" value="ECO:0007669"/>
    <property type="project" value="UniProtKB-KW"/>
</dbReference>
<dbReference type="PATRIC" id="fig|285983.3.peg.3115"/>
<evidence type="ECO:0000313" key="7">
    <source>
        <dbReference type="EMBL" id="KIY20655.1"/>
    </source>
</evidence>
<accession>A0A0D6Z5U2</accession>
<dbReference type="InterPro" id="IPR050922">
    <property type="entry name" value="LytR/CpsA/Psr_CW_biosynth"/>
</dbReference>
<dbReference type="OrthoDB" id="27330at2"/>
<evidence type="ECO:0000256" key="3">
    <source>
        <dbReference type="ARBA" id="ARBA00022968"/>
    </source>
</evidence>
<keyword evidence="8" id="KW-1185">Reference proteome</keyword>
<evidence type="ECO:0000256" key="4">
    <source>
        <dbReference type="ARBA" id="ARBA00022989"/>
    </source>
</evidence>
<evidence type="ECO:0000256" key="5">
    <source>
        <dbReference type="SAM" id="Phobius"/>
    </source>
</evidence>
<protein>
    <submittedName>
        <fullName evidence="7">Transcriptional regulator LytR</fullName>
    </submittedName>
</protein>
<comment type="similarity">
    <text evidence="1">Belongs to the LytR/CpsA/Psr (LCP) family.</text>
</comment>
<gene>
    <name evidence="7" type="ORF">UB32_18140</name>
</gene>
<dbReference type="Pfam" id="PF03816">
    <property type="entry name" value="LytR_cpsA_psr"/>
    <property type="match status" value="1"/>
</dbReference>
<organism evidence="7 8">
    <name type="scientific">Mesobacillus subterraneus</name>
    <dbReference type="NCBI Taxonomy" id="285983"/>
    <lineage>
        <taxon>Bacteria</taxon>
        <taxon>Bacillati</taxon>
        <taxon>Bacillota</taxon>
        <taxon>Bacilli</taxon>
        <taxon>Bacillales</taxon>
        <taxon>Bacillaceae</taxon>
        <taxon>Mesobacillus</taxon>
    </lineage>
</organism>
<dbReference type="EMBL" id="JXIQ01000192">
    <property type="protein sequence ID" value="KIY20655.1"/>
    <property type="molecule type" value="Genomic_DNA"/>
</dbReference>
<dbReference type="Proteomes" id="UP000032512">
    <property type="component" value="Unassembled WGS sequence"/>
</dbReference>
<dbReference type="RefSeq" id="WP_044396467.1">
    <property type="nucleotide sequence ID" value="NZ_JXIQ01000192.1"/>
</dbReference>
<dbReference type="NCBIfam" id="TIGR00350">
    <property type="entry name" value="lytR_cpsA_psr"/>
    <property type="match status" value="1"/>
</dbReference>
<proteinExistence type="inferred from homology"/>
<feature type="domain" description="Cell envelope-related transcriptional attenuator" evidence="6">
    <location>
        <begin position="87"/>
        <end position="229"/>
    </location>
</feature>
<keyword evidence="3" id="KW-0735">Signal-anchor</keyword>
<keyword evidence="5" id="KW-0472">Membrane</keyword>
<dbReference type="AlphaFoldDB" id="A0A0D6Z5U2"/>
<dbReference type="InterPro" id="IPR004474">
    <property type="entry name" value="LytR_CpsA_psr"/>
</dbReference>
<reference evidence="7 8" key="1">
    <citation type="submission" date="2015-01" db="EMBL/GenBank/DDBJ databases">
        <title>Draft genome sequences of the supercritical CO2 tolerant bacteria Bacillus subterraneus MITOT1 and Bacillus cereus MIT0214.</title>
        <authorList>
            <person name="Peet K.C."/>
            <person name="Thompson J.R."/>
        </authorList>
    </citation>
    <scope>NUCLEOTIDE SEQUENCE [LARGE SCALE GENOMIC DNA]</scope>
    <source>
        <strain evidence="7 8">MITOT1</strain>
    </source>
</reference>
<keyword evidence="4 5" id="KW-1133">Transmembrane helix</keyword>
<dbReference type="PANTHER" id="PTHR33392">
    <property type="entry name" value="POLYISOPRENYL-TEICHOIC ACID--PEPTIDOGLYCAN TEICHOIC ACID TRANSFERASE TAGU"/>
    <property type="match status" value="1"/>
</dbReference>
<keyword evidence="2 5" id="KW-0812">Transmembrane</keyword>
<name>A0A0D6Z5U2_9BACI</name>
<sequence length="309" mass="34774">MGRMAKREHKRSSKWKKYALVIMGVFIIGIGAYFYSIYADIKNTINGNVHETVTSIDNNVTKQKIDNKKPLNILLLGVDERENDNGRSDTMIVMTLDPNNDRMQMVSIPRDTRTDIVGHGTVDKINHAYAFGGSNMAVDTIEHFLDIELDYYVKVNMEGFQQVVDAVGGVTVENNLAFKSGNFDFPQGKLELDGREALAFVRMRKEDPQGDLGRNERQRQVIEGIIQKGASFSGVNKVSEVLDVLGKNVSTNMDFAHMATLMTDYRTARNNTSTYQIQGEGSFIGDIWYLIVSENEVQKVHELITSFKS</sequence>
<dbReference type="PANTHER" id="PTHR33392:SF6">
    <property type="entry name" value="POLYISOPRENYL-TEICHOIC ACID--PEPTIDOGLYCAN TEICHOIC ACID TRANSFERASE TAGU"/>
    <property type="match status" value="1"/>
</dbReference>
<evidence type="ECO:0000259" key="6">
    <source>
        <dbReference type="Pfam" id="PF03816"/>
    </source>
</evidence>
<evidence type="ECO:0000256" key="1">
    <source>
        <dbReference type="ARBA" id="ARBA00006068"/>
    </source>
</evidence>
<comment type="caution">
    <text evidence="7">The sequence shown here is derived from an EMBL/GenBank/DDBJ whole genome shotgun (WGS) entry which is preliminary data.</text>
</comment>
<dbReference type="Gene3D" id="3.40.630.190">
    <property type="entry name" value="LCP protein"/>
    <property type="match status" value="1"/>
</dbReference>
<evidence type="ECO:0000313" key="8">
    <source>
        <dbReference type="Proteomes" id="UP000032512"/>
    </source>
</evidence>